<dbReference type="PANTHER" id="PTHR11070:SF48">
    <property type="entry name" value="ATP-DEPENDENT HELICASE_NUCLEASE SUBUNIT A"/>
    <property type="match status" value="1"/>
</dbReference>
<keyword evidence="1" id="KW-0540">Nuclease</keyword>
<dbReference type="NCBIfam" id="TIGR02785">
    <property type="entry name" value="addA_Gpos"/>
    <property type="match status" value="1"/>
</dbReference>
<dbReference type="InterPro" id="IPR011604">
    <property type="entry name" value="PDDEXK-like_dom_sf"/>
</dbReference>
<keyword evidence="7 14" id="KW-0067">ATP-binding</keyword>
<dbReference type="InterPro" id="IPR038726">
    <property type="entry name" value="PDDEXK_AddAB-type"/>
</dbReference>
<reference evidence="17" key="2">
    <citation type="submission" date="2021-04" db="EMBL/GenBank/DDBJ databases">
        <authorList>
            <person name="Gilroy R."/>
        </authorList>
    </citation>
    <scope>NUCLEOTIDE SEQUENCE</scope>
    <source>
        <strain evidence="17">CHK193-4272</strain>
    </source>
</reference>
<dbReference type="InterPro" id="IPR011335">
    <property type="entry name" value="Restrct_endonuc-II-like"/>
</dbReference>
<dbReference type="Proteomes" id="UP000886808">
    <property type="component" value="Unassembled WGS sequence"/>
</dbReference>
<dbReference type="PANTHER" id="PTHR11070">
    <property type="entry name" value="UVRD / RECB / PCRA DNA HELICASE FAMILY MEMBER"/>
    <property type="match status" value="1"/>
</dbReference>
<dbReference type="GO" id="GO:0033202">
    <property type="term" value="C:DNA helicase complex"/>
    <property type="evidence" value="ECO:0007669"/>
    <property type="project" value="TreeGrafter"/>
</dbReference>
<dbReference type="GO" id="GO:0005524">
    <property type="term" value="F:ATP binding"/>
    <property type="evidence" value="ECO:0007669"/>
    <property type="project" value="UniProtKB-UniRule"/>
</dbReference>
<dbReference type="GO" id="GO:0004527">
    <property type="term" value="F:exonuclease activity"/>
    <property type="evidence" value="ECO:0007669"/>
    <property type="project" value="UniProtKB-KW"/>
</dbReference>
<protein>
    <recommendedName>
        <fullName evidence="12">DNA 3'-5' helicase</fullName>
        <ecNumber evidence="12">5.6.2.4</ecNumber>
    </recommendedName>
</protein>
<evidence type="ECO:0000259" key="15">
    <source>
        <dbReference type="PROSITE" id="PS51198"/>
    </source>
</evidence>
<dbReference type="AlphaFoldDB" id="A0A9D1PIU0"/>
<evidence type="ECO:0000313" key="18">
    <source>
        <dbReference type="Proteomes" id="UP000886808"/>
    </source>
</evidence>
<evidence type="ECO:0000313" key="17">
    <source>
        <dbReference type="EMBL" id="HIV62976.1"/>
    </source>
</evidence>
<dbReference type="PROSITE" id="PS51217">
    <property type="entry name" value="UVRD_HELICASE_CTER"/>
    <property type="match status" value="1"/>
</dbReference>
<keyword evidence="5 14" id="KW-0347">Helicase</keyword>
<evidence type="ECO:0000256" key="9">
    <source>
        <dbReference type="ARBA" id="ARBA00023204"/>
    </source>
</evidence>
<dbReference type="InterPro" id="IPR014152">
    <property type="entry name" value="AddA"/>
</dbReference>
<gene>
    <name evidence="17" type="primary">addA</name>
    <name evidence="17" type="ORF">H9746_09095</name>
</gene>
<dbReference type="InterPro" id="IPR027417">
    <property type="entry name" value="P-loop_NTPase"/>
</dbReference>
<dbReference type="Pfam" id="PF13361">
    <property type="entry name" value="UvrD_C"/>
    <property type="match status" value="1"/>
</dbReference>
<dbReference type="PROSITE" id="PS51198">
    <property type="entry name" value="UVRD_HELICASE_ATP_BIND"/>
    <property type="match status" value="1"/>
</dbReference>
<proteinExistence type="predicted"/>
<reference evidence="17" key="1">
    <citation type="journal article" date="2021" name="PeerJ">
        <title>Extensive microbial diversity within the chicken gut microbiome revealed by metagenomics and culture.</title>
        <authorList>
            <person name="Gilroy R."/>
            <person name="Ravi A."/>
            <person name="Getino M."/>
            <person name="Pursley I."/>
            <person name="Horton D.L."/>
            <person name="Alikhan N.F."/>
            <person name="Baker D."/>
            <person name="Gharbi K."/>
            <person name="Hall N."/>
            <person name="Watson M."/>
            <person name="Adriaenssens E.M."/>
            <person name="Foster-Nyarko E."/>
            <person name="Jarju S."/>
            <person name="Secka A."/>
            <person name="Antonio M."/>
            <person name="Oren A."/>
            <person name="Chaudhuri R.R."/>
            <person name="La Ragione R."/>
            <person name="Hildebrand F."/>
            <person name="Pallen M.J."/>
        </authorList>
    </citation>
    <scope>NUCLEOTIDE SEQUENCE</scope>
    <source>
        <strain evidence="17">CHK193-4272</strain>
    </source>
</reference>
<evidence type="ECO:0000256" key="2">
    <source>
        <dbReference type="ARBA" id="ARBA00022741"/>
    </source>
</evidence>
<evidence type="ECO:0000256" key="12">
    <source>
        <dbReference type="ARBA" id="ARBA00034808"/>
    </source>
</evidence>
<keyword evidence="2 14" id="KW-0547">Nucleotide-binding</keyword>
<evidence type="ECO:0000256" key="7">
    <source>
        <dbReference type="ARBA" id="ARBA00022840"/>
    </source>
</evidence>
<sequence length="1182" mass="134366">MPNWTDEQLNAIEENKGALLVSAAAGSGKTAVLVERVIRRLTDKVNPTDIDKFLLVTYTNAAASEMRSKIAAAMTKKLAIEPTDTRLRRQLMLIHKAQITTVHSFCLNIIREQCSFIGLNPDFRIADEGEIAEIKQEAIETALENGYESGDEGFLLLSDMLSAGRDDKRFSDVVLEIFDKIQSHADPDEFLSEVENMFIKQNGADMHKAILLEEAKNAAQYGLECTKIALSELETEPDLQNAYQDAFIDDLHNATKLIDAINTGWESAIKTACEIKNARLGTIRGYEDKDFQEYIKNLREEWKTNLEKIKSRLICQDDEEHKKSAQLIAPAMKALIFTVRQFASIFAEEKLKRNAVDFNDLEHFAVKLLIKDGKPTPLALEIASGFDEIMVDEYQDSNSVQEAIFNAVSKNGKNLFFVGDVKQSIYGFRLANPYIFLAKYHSWQDRETAQDGQPRKLNLTRNFRSRKQVLEATNYIFENIMRKALGDLDYTEKEALYTGADYPNKQDERYKTEVILLDTQNKDDDAPEKIMLEAQMVAKRIKKLIDDKFPIYDRDRDITRDIVAGDIVILLRSVNRKAYIFRKALEQIGLSAETDETSGLISSSEVSSIISILHIIDNPRQDVELIGALRSPLIGFTEQELADIRTIDKKAEFYDLIKNSAEQGNQKSIDFLSMLDNWRKISADLPVCTLIQKVFEQTNAMGVFGAMPNGKQRQQNLLAFFERARMFEKNSTQGLFRFTSLLRGMAECGEDWQAVQVKGGGAVKIMSIHKSKGLEFPVVIVADCAKKFNEQDLKAPILVHPELGLGPKCRDIKRMVQYPTIWRQAITIKARREAVSEELRVLYVALTRAKEKLIITASSARMINEIKKLSVISQISPIPTYPLTNMHSYLPWILLPLLKHPKADILREQAGTHSMDSLAPDVFDIKIVQPQALDKINEVISFEDLISEDIKLDFDLPEKSDALKDIPAKLTATGLKESFKAHETSEETNAIRANKKLRQPDFTQKLRGLTPAEKGTAHHLFMQFCDFKECEKPDGVQNELNRLRDMHILSNEQAEAIKIERIENFFKSKLYTEEFSNSNVKREFKFSVVLPAEEYYPQLVDFSEEKVLLQGVIDCLLETDNGFTVIDFKTDRVTGNMTLKRAEEYKPQLIAYARAVEQVFGKKVNKTVLYFLNDGQTVETIF</sequence>
<keyword evidence="6" id="KW-0269">Exonuclease</keyword>
<keyword evidence="9" id="KW-0234">DNA repair</keyword>
<keyword evidence="3" id="KW-0227">DNA damage</keyword>
<dbReference type="GO" id="GO:0043138">
    <property type="term" value="F:3'-5' DNA helicase activity"/>
    <property type="evidence" value="ECO:0007669"/>
    <property type="project" value="UniProtKB-EC"/>
</dbReference>
<dbReference type="Gene3D" id="3.40.50.300">
    <property type="entry name" value="P-loop containing nucleotide triphosphate hydrolases"/>
    <property type="match status" value="4"/>
</dbReference>
<dbReference type="GO" id="GO:0006302">
    <property type="term" value="P:double-strand break repair"/>
    <property type="evidence" value="ECO:0007669"/>
    <property type="project" value="InterPro"/>
</dbReference>
<accession>A0A9D1PIU0</accession>
<organism evidence="17 18">
    <name type="scientific">Candidatus Butyricicoccus avistercoris</name>
    <dbReference type="NCBI Taxonomy" id="2838518"/>
    <lineage>
        <taxon>Bacteria</taxon>
        <taxon>Bacillati</taxon>
        <taxon>Bacillota</taxon>
        <taxon>Clostridia</taxon>
        <taxon>Eubacteriales</taxon>
        <taxon>Butyricicoccaceae</taxon>
        <taxon>Butyricicoccus</taxon>
    </lineage>
</organism>
<keyword evidence="10" id="KW-0413">Isomerase</keyword>
<feature type="domain" description="UvrD-like helicase ATP-binding" evidence="15">
    <location>
        <begin position="2"/>
        <end position="466"/>
    </location>
</feature>
<evidence type="ECO:0000256" key="13">
    <source>
        <dbReference type="ARBA" id="ARBA00048988"/>
    </source>
</evidence>
<dbReference type="GO" id="GO:0003677">
    <property type="term" value="F:DNA binding"/>
    <property type="evidence" value="ECO:0007669"/>
    <property type="project" value="UniProtKB-KW"/>
</dbReference>
<dbReference type="InterPro" id="IPR014016">
    <property type="entry name" value="UvrD-like_ATP-bd"/>
</dbReference>
<evidence type="ECO:0000256" key="1">
    <source>
        <dbReference type="ARBA" id="ARBA00022722"/>
    </source>
</evidence>
<dbReference type="InterPro" id="IPR014017">
    <property type="entry name" value="DNA_helicase_UvrD-like_C"/>
</dbReference>
<evidence type="ECO:0000256" key="6">
    <source>
        <dbReference type="ARBA" id="ARBA00022839"/>
    </source>
</evidence>
<evidence type="ECO:0000256" key="10">
    <source>
        <dbReference type="ARBA" id="ARBA00023235"/>
    </source>
</evidence>
<evidence type="ECO:0000256" key="4">
    <source>
        <dbReference type="ARBA" id="ARBA00022801"/>
    </source>
</evidence>
<feature type="domain" description="UvrD-like helicase C-terminal" evidence="16">
    <location>
        <begin position="493"/>
        <end position="773"/>
    </location>
</feature>
<name>A0A9D1PIU0_9FIRM</name>
<comment type="catalytic activity">
    <reaction evidence="13">
        <text>ATP + H2O = ADP + phosphate + H(+)</text>
        <dbReference type="Rhea" id="RHEA:13065"/>
        <dbReference type="ChEBI" id="CHEBI:15377"/>
        <dbReference type="ChEBI" id="CHEBI:15378"/>
        <dbReference type="ChEBI" id="CHEBI:30616"/>
        <dbReference type="ChEBI" id="CHEBI:43474"/>
        <dbReference type="ChEBI" id="CHEBI:456216"/>
        <dbReference type="EC" id="5.6.2.4"/>
    </reaction>
</comment>
<dbReference type="Gene3D" id="3.90.320.10">
    <property type="match status" value="1"/>
</dbReference>
<evidence type="ECO:0000256" key="14">
    <source>
        <dbReference type="PROSITE-ProRule" id="PRU00560"/>
    </source>
</evidence>
<dbReference type="GO" id="GO:0000725">
    <property type="term" value="P:recombinational repair"/>
    <property type="evidence" value="ECO:0007669"/>
    <property type="project" value="TreeGrafter"/>
</dbReference>
<feature type="binding site" evidence="14">
    <location>
        <begin position="23"/>
        <end position="30"/>
    </location>
    <ligand>
        <name>ATP</name>
        <dbReference type="ChEBI" id="CHEBI:30616"/>
    </ligand>
</feature>
<dbReference type="GO" id="GO:0005829">
    <property type="term" value="C:cytosol"/>
    <property type="evidence" value="ECO:0007669"/>
    <property type="project" value="TreeGrafter"/>
</dbReference>
<dbReference type="EC" id="5.6.2.4" evidence="12"/>
<evidence type="ECO:0000256" key="5">
    <source>
        <dbReference type="ARBA" id="ARBA00022806"/>
    </source>
</evidence>
<evidence type="ECO:0000259" key="16">
    <source>
        <dbReference type="PROSITE" id="PS51217"/>
    </source>
</evidence>
<comment type="catalytic activity">
    <reaction evidence="11">
        <text>Couples ATP hydrolysis with the unwinding of duplex DNA by translocating in the 3'-5' direction.</text>
        <dbReference type="EC" id="5.6.2.4"/>
    </reaction>
</comment>
<dbReference type="SUPFAM" id="SSF52980">
    <property type="entry name" value="Restriction endonuclease-like"/>
    <property type="match status" value="1"/>
</dbReference>
<evidence type="ECO:0000256" key="3">
    <source>
        <dbReference type="ARBA" id="ARBA00022763"/>
    </source>
</evidence>
<keyword evidence="8" id="KW-0238">DNA-binding</keyword>
<keyword evidence="4 14" id="KW-0378">Hydrolase</keyword>
<comment type="caution">
    <text evidence="17">The sequence shown here is derived from an EMBL/GenBank/DDBJ whole genome shotgun (WGS) entry which is preliminary data.</text>
</comment>
<evidence type="ECO:0000256" key="11">
    <source>
        <dbReference type="ARBA" id="ARBA00034617"/>
    </source>
</evidence>
<evidence type="ECO:0000256" key="8">
    <source>
        <dbReference type="ARBA" id="ARBA00023125"/>
    </source>
</evidence>
<dbReference type="Pfam" id="PF00580">
    <property type="entry name" value="UvrD-helicase"/>
    <property type="match status" value="1"/>
</dbReference>
<dbReference type="InterPro" id="IPR000212">
    <property type="entry name" value="DNA_helicase_UvrD/REP"/>
</dbReference>
<dbReference type="Pfam" id="PF12705">
    <property type="entry name" value="PDDEXK_1"/>
    <property type="match status" value="1"/>
</dbReference>
<dbReference type="SUPFAM" id="SSF52540">
    <property type="entry name" value="P-loop containing nucleoside triphosphate hydrolases"/>
    <property type="match status" value="1"/>
</dbReference>
<dbReference type="EMBL" id="DXIE01000053">
    <property type="protein sequence ID" value="HIV62976.1"/>
    <property type="molecule type" value="Genomic_DNA"/>
</dbReference>